<dbReference type="InterPro" id="IPR023401">
    <property type="entry name" value="ODC_N"/>
</dbReference>
<reference evidence="2 3" key="1">
    <citation type="submission" date="2016-01" db="EMBL/GenBank/DDBJ databases">
        <title>Molecular Mechanisms for transfer of large genomic segments between Enterococcus faecium strains.</title>
        <authorList>
            <person name="Garcia-Solache M.A."/>
            <person name="Lebreton F."/>
            <person name="Mclaughlin R.E."/>
            <person name="Whiteaker J.D."/>
            <person name="Gilmore M.S."/>
            <person name="Rice L.B."/>
        </authorList>
    </citation>
    <scope>NUCLEOTIDE SEQUENCE [LARGE SCALE GENOMIC DNA]</scope>
    <source>
        <strain evidence="2 3">D344RRF x C68</strain>
    </source>
</reference>
<dbReference type="PANTHER" id="PTHR13812">
    <property type="entry name" value="KETIMINE REDUCTASE MU-CRYSTALLIN"/>
    <property type="match status" value="1"/>
</dbReference>
<dbReference type="AlphaFoldDB" id="A0A132P835"/>
<dbReference type="InterPro" id="IPR036291">
    <property type="entry name" value="NAD(P)-bd_dom_sf"/>
</dbReference>
<comment type="caution">
    <text evidence="2">The sequence shown here is derived from an EMBL/GenBank/DDBJ whole genome shotgun (WGS) entry which is preliminary data.</text>
</comment>
<gene>
    <name evidence="2" type="ORF">AWT83_08465</name>
</gene>
<dbReference type="GO" id="GO:0005737">
    <property type="term" value="C:cytoplasm"/>
    <property type="evidence" value="ECO:0007669"/>
    <property type="project" value="TreeGrafter"/>
</dbReference>
<dbReference type="RefSeq" id="WP_002317895.1">
    <property type="nucleotide sequence ID" value="NZ_CAKMRV020000111.1"/>
</dbReference>
<comment type="similarity">
    <text evidence="1">Belongs to the ornithine cyclodeaminase/mu-crystallin family.</text>
</comment>
<evidence type="ECO:0000313" key="3">
    <source>
        <dbReference type="Proteomes" id="UP000070452"/>
    </source>
</evidence>
<dbReference type="Gene3D" id="3.40.50.720">
    <property type="entry name" value="NAD(P)-binding Rossmann-like Domain"/>
    <property type="match status" value="1"/>
</dbReference>
<evidence type="ECO:0000313" key="2">
    <source>
        <dbReference type="EMBL" id="KWX18494.1"/>
    </source>
</evidence>
<dbReference type="InterPro" id="IPR003462">
    <property type="entry name" value="ODC_Mu_crystall"/>
</dbReference>
<proteinExistence type="inferred from homology"/>
<organism evidence="2 3">
    <name type="scientific">Enterococcus faecium</name>
    <name type="common">Streptococcus faecium</name>
    <dbReference type="NCBI Taxonomy" id="1352"/>
    <lineage>
        <taxon>Bacteria</taxon>
        <taxon>Bacillati</taxon>
        <taxon>Bacillota</taxon>
        <taxon>Bacilli</taxon>
        <taxon>Lactobacillales</taxon>
        <taxon>Enterococcaceae</taxon>
        <taxon>Enterococcus</taxon>
    </lineage>
</organism>
<dbReference type="PIRSF" id="PIRSF001439">
    <property type="entry name" value="CryM"/>
    <property type="match status" value="1"/>
</dbReference>
<evidence type="ECO:0000256" key="1">
    <source>
        <dbReference type="ARBA" id="ARBA00008903"/>
    </source>
</evidence>
<dbReference type="EMBL" id="LRHK01000001">
    <property type="protein sequence ID" value="KWX18494.1"/>
    <property type="molecule type" value="Genomic_DNA"/>
</dbReference>
<dbReference type="FunFam" id="3.40.50.720:FF:000311">
    <property type="entry name" value="Ornithine cyclodeaminase"/>
    <property type="match status" value="1"/>
</dbReference>
<dbReference type="GO" id="GO:0016491">
    <property type="term" value="F:oxidoreductase activity"/>
    <property type="evidence" value="ECO:0007669"/>
    <property type="project" value="UniProtKB-ARBA"/>
</dbReference>
<name>A0A132P835_ENTFC</name>
<dbReference type="Proteomes" id="UP000070452">
    <property type="component" value="Unassembled WGS sequence"/>
</dbReference>
<protein>
    <submittedName>
        <fullName evidence="2">Ornithine cyclodeaminase</fullName>
    </submittedName>
</protein>
<accession>A0A132P835</accession>
<dbReference type="PANTHER" id="PTHR13812:SF19">
    <property type="entry name" value="KETIMINE REDUCTASE MU-CRYSTALLIN"/>
    <property type="match status" value="1"/>
</dbReference>
<sequence length="323" mass="35867">MKIINFEEVVASFSFEEAIQVMKKCFFDYESGKISQNPRLVEILPDGKDKNMFAMMPAYLGENRYFGTKVITAFPDNHQYHLPSHLGEIFLFDAQSGLPKALINANAVTWIRTAAVSALATDYLANPHAETLALIGAGQQALSHLTAISTIRPITTVFVYDILEERRNTFIAKAKKQYPKITFINAISVEDAVRPAEIICTLTSSKEAFLQKEWVREDAHINAVGTFTPDTREISTSLMETSQIYVDDYSAALTESGDLLIAMAEGDLEESCIVGTLGELVSEKKTFYKGESRPTIFDAVGLAIEDLCCAEYIYNKLEKGALK</sequence>
<dbReference type="Gene3D" id="3.30.1780.10">
    <property type="entry name" value="ornithine cyclodeaminase, domain 1"/>
    <property type="match status" value="1"/>
</dbReference>
<dbReference type="GO" id="GO:0019752">
    <property type="term" value="P:carboxylic acid metabolic process"/>
    <property type="evidence" value="ECO:0007669"/>
    <property type="project" value="UniProtKB-ARBA"/>
</dbReference>
<dbReference type="SUPFAM" id="SSF51735">
    <property type="entry name" value="NAD(P)-binding Rossmann-fold domains"/>
    <property type="match status" value="1"/>
</dbReference>
<dbReference type="Pfam" id="PF02423">
    <property type="entry name" value="OCD_Mu_crystall"/>
    <property type="match status" value="1"/>
</dbReference>